<dbReference type="InterPro" id="IPR052953">
    <property type="entry name" value="Ser-rich/MCO-related"/>
</dbReference>
<organism evidence="4 5">
    <name type="scientific">Paraphaeosphaeria minitans</name>
    <dbReference type="NCBI Taxonomy" id="565426"/>
    <lineage>
        <taxon>Eukaryota</taxon>
        <taxon>Fungi</taxon>
        <taxon>Dikarya</taxon>
        <taxon>Ascomycota</taxon>
        <taxon>Pezizomycotina</taxon>
        <taxon>Dothideomycetes</taxon>
        <taxon>Pleosporomycetidae</taxon>
        <taxon>Pleosporales</taxon>
        <taxon>Massarineae</taxon>
        <taxon>Didymosphaeriaceae</taxon>
        <taxon>Paraphaeosphaeria</taxon>
    </lineage>
</organism>
<protein>
    <submittedName>
        <fullName evidence="4">Extracellular serine-rich protein</fullName>
    </submittedName>
</protein>
<keyword evidence="3" id="KW-0732">Signal</keyword>
<dbReference type="Gene3D" id="2.60.40.420">
    <property type="entry name" value="Cupredoxins - blue copper proteins"/>
    <property type="match status" value="1"/>
</dbReference>
<feature type="compositionally biased region" description="Low complexity" evidence="1">
    <location>
        <begin position="42"/>
        <end position="62"/>
    </location>
</feature>
<proteinExistence type="predicted"/>
<evidence type="ECO:0000256" key="2">
    <source>
        <dbReference type="SAM" id="Phobius"/>
    </source>
</evidence>
<name>A0A9P6G3Y6_9PLEO</name>
<evidence type="ECO:0000313" key="4">
    <source>
        <dbReference type="EMBL" id="KAF9728519.1"/>
    </source>
</evidence>
<keyword evidence="2" id="KW-0472">Membrane</keyword>
<keyword evidence="2" id="KW-1133">Transmembrane helix</keyword>
<evidence type="ECO:0000256" key="1">
    <source>
        <dbReference type="SAM" id="MobiDB-lite"/>
    </source>
</evidence>
<accession>A0A9P6G3Y6</accession>
<dbReference type="EMBL" id="WJXW01000019">
    <property type="protein sequence ID" value="KAF9728519.1"/>
    <property type="molecule type" value="Genomic_DNA"/>
</dbReference>
<gene>
    <name evidence="4" type="ORF">PMIN01_13347</name>
</gene>
<comment type="caution">
    <text evidence="4">The sequence shown here is derived from an EMBL/GenBank/DDBJ whole genome shotgun (WGS) entry which is preliminary data.</text>
</comment>
<dbReference type="PANTHER" id="PTHR34883">
    <property type="entry name" value="SERINE-RICH PROTEIN, PUTATIVE-RELATED-RELATED"/>
    <property type="match status" value="1"/>
</dbReference>
<dbReference type="Proteomes" id="UP000756921">
    <property type="component" value="Unassembled WGS sequence"/>
</dbReference>
<dbReference type="InterPro" id="IPR008972">
    <property type="entry name" value="Cupredoxin"/>
</dbReference>
<dbReference type="AlphaFoldDB" id="A0A9P6G3Y6"/>
<keyword evidence="5" id="KW-1185">Reference proteome</keyword>
<keyword evidence="2" id="KW-0812">Transmembrane</keyword>
<dbReference type="SUPFAM" id="SSF49503">
    <property type="entry name" value="Cupredoxins"/>
    <property type="match status" value="1"/>
</dbReference>
<feature type="signal peptide" evidence="3">
    <location>
        <begin position="1"/>
        <end position="24"/>
    </location>
</feature>
<feature type="transmembrane region" description="Helical" evidence="2">
    <location>
        <begin position="229"/>
        <end position="255"/>
    </location>
</feature>
<evidence type="ECO:0000256" key="3">
    <source>
        <dbReference type="SAM" id="SignalP"/>
    </source>
</evidence>
<dbReference type="PANTHER" id="PTHR34883:SF8">
    <property type="entry name" value="EXTRACELLULAR SERINE-RICH PROTEIN (AFU_ORTHOLOGUE AFUA_6G00670)"/>
    <property type="match status" value="1"/>
</dbReference>
<feature type="region of interest" description="Disordered" evidence="1">
    <location>
        <begin position="36"/>
        <end position="62"/>
    </location>
</feature>
<sequence length="300" mass="31232">MTSWGPSTATLAIAASALFTLGLTQTTMAKVASITSAGSPDSQGATTAPSATGTTSSFTSTSSEPQIHLVKVGAGGFQFEPAELNNVSVGDIVTYEFYPLDHSVARAEYGSACVPYEYTGKDRIGFWSKTQWVETASDITHWNLTINSAEPIFYYCAAPDSCKGKLMVGAINPNSTQTLDAQIRAAENADFQVAPGEAVPKEASSTLLAPSTTSSQQVSASANHHHAGLSGAAIVGIVFGGIAFFAFCAAMLFYVARKAHVRGGDAPSTQDPIGVDHISPNVAECPPPFSPFTPEGPYPP</sequence>
<feature type="chain" id="PRO_5040415944" evidence="3">
    <location>
        <begin position="25"/>
        <end position="300"/>
    </location>
</feature>
<reference evidence="4" key="1">
    <citation type="journal article" date="2020" name="Mol. Plant Microbe Interact.">
        <title>Genome Sequence of the Biocontrol Agent Coniothyrium minitans strain Conio (IMI 134523).</title>
        <authorList>
            <person name="Patel D."/>
            <person name="Shittu T.A."/>
            <person name="Baroncelli R."/>
            <person name="Muthumeenakshi S."/>
            <person name="Osborne T.H."/>
            <person name="Janganan T.K."/>
            <person name="Sreenivasaprasad S."/>
        </authorList>
    </citation>
    <scope>NUCLEOTIDE SEQUENCE</scope>
    <source>
        <strain evidence="4">Conio</strain>
    </source>
</reference>
<dbReference type="OrthoDB" id="2331100at2759"/>
<evidence type="ECO:0000313" key="5">
    <source>
        <dbReference type="Proteomes" id="UP000756921"/>
    </source>
</evidence>